<sequence>MTEQHDQHEQHGKRSHWVFIGFVLVAGFLLFTEHRAHVLGALPYLLLLACPLMHLFMHHGHRHGGASRRPHRHDQDGEQP</sequence>
<dbReference type="EMBL" id="JAQQLE010000012">
    <property type="protein sequence ID" value="MDC7715057.1"/>
    <property type="molecule type" value="Genomic_DNA"/>
</dbReference>
<evidence type="ECO:0000313" key="3">
    <source>
        <dbReference type="EMBL" id="MDC7715057.1"/>
    </source>
</evidence>
<keyword evidence="2" id="KW-1133">Transmembrane helix</keyword>
<feature type="region of interest" description="Disordered" evidence="1">
    <location>
        <begin position="61"/>
        <end position="80"/>
    </location>
</feature>
<dbReference type="InterPro" id="IPR021682">
    <property type="entry name" value="DUF2933"/>
</dbReference>
<keyword evidence="2" id="KW-0472">Membrane</keyword>
<name>A0ABT5IR80_9NEIS</name>
<dbReference type="Pfam" id="PF11666">
    <property type="entry name" value="DUF2933"/>
    <property type="match status" value="1"/>
</dbReference>
<dbReference type="Proteomes" id="UP001222030">
    <property type="component" value="Unassembled WGS sequence"/>
</dbReference>
<gene>
    <name evidence="3" type="ORF">PQU96_13130</name>
</gene>
<proteinExistence type="predicted"/>
<organism evidence="3 4">
    <name type="scientific">Vogesella margarita</name>
    <dbReference type="NCBI Taxonomy" id="2984199"/>
    <lineage>
        <taxon>Bacteria</taxon>
        <taxon>Pseudomonadati</taxon>
        <taxon>Pseudomonadota</taxon>
        <taxon>Betaproteobacteria</taxon>
        <taxon>Neisseriales</taxon>
        <taxon>Chromobacteriaceae</taxon>
        <taxon>Vogesella</taxon>
    </lineage>
</organism>
<evidence type="ECO:0000256" key="1">
    <source>
        <dbReference type="SAM" id="MobiDB-lite"/>
    </source>
</evidence>
<feature type="transmembrane region" description="Helical" evidence="2">
    <location>
        <begin position="38"/>
        <end position="57"/>
    </location>
</feature>
<reference evidence="3 4" key="1">
    <citation type="submission" date="2023-01" db="EMBL/GenBank/DDBJ databases">
        <title>Novel species of the genus Vogesella isolated from rivers.</title>
        <authorList>
            <person name="Lu H."/>
        </authorList>
    </citation>
    <scope>NUCLEOTIDE SEQUENCE [LARGE SCALE GENOMIC DNA]</scope>
    <source>
        <strain evidence="3 4">LYT5W</strain>
    </source>
</reference>
<keyword evidence="4" id="KW-1185">Reference proteome</keyword>
<dbReference type="RefSeq" id="WP_272772857.1">
    <property type="nucleotide sequence ID" value="NZ_JAQQLE010000012.1"/>
</dbReference>
<accession>A0ABT5IR80</accession>
<feature type="compositionally biased region" description="Basic residues" evidence="1">
    <location>
        <begin position="61"/>
        <end position="72"/>
    </location>
</feature>
<keyword evidence="2" id="KW-0812">Transmembrane</keyword>
<protein>
    <submittedName>
        <fullName evidence="3">DUF2933 domain-containing protein</fullName>
    </submittedName>
</protein>
<comment type="caution">
    <text evidence="3">The sequence shown here is derived from an EMBL/GenBank/DDBJ whole genome shotgun (WGS) entry which is preliminary data.</text>
</comment>
<feature type="transmembrane region" description="Helical" evidence="2">
    <location>
        <begin position="15"/>
        <end position="32"/>
    </location>
</feature>
<evidence type="ECO:0000256" key="2">
    <source>
        <dbReference type="SAM" id="Phobius"/>
    </source>
</evidence>
<evidence type="ECO:0000313" key="4">
    <source>
        <dbReference type="Proteomes" id="UP001222030"/>
    </source>
</evidence>